<dbReference type="Proteomes" id="UP001165583">
    <property type="component" value="Unassembled WGS sequence"/>
</dbReference>
<evidence type="ECO:0000313" key="3">
    <source>
        <dbReference type="Proteomes" id="UP001165583"/>
    </source>
</evidence>
<gene>
    <name evidence="2" type="ORF">NZK81_04035</name>
</gene>
<comment type="caution">
    <text evidence="2">The sequence shown here is derived from an EMBL/GenBank/DDBJ whole genome shotgun (WGS) entry which is preliminary data.</text>
</comment>
<accession>A0ABT2I1N3</accession>
<proteinExistence type="predicted"/>
<evidence type="ECO:0000256" key="1">
    <source>
        <dbReference type="SAM" id="Phobius"/>
    </source>
</evidence>
<keyword evidence="1" id="KW-1133">Transmembrane helix</keyword>
<keyword evidence="3" id="KW-1185">Reference proteome</keyword>
<name>A0ABT2I1N3_9SPHN</name>
<reference evidence="2" key="1">
    <citation type="submission" date="2022-09" db="EMBL/GenBank/DDBJ databases">
        <title>Novosphingobium sp. Nov., a polycyclic aromatic hydrocarbon-degrading bacterium isolated form mangrove sediments in HongKong.</title>
        <authorList>
            <person name="Hu Z."/>
        </authorList>
    </citation>
    <scope>NUCLEOTIDE SEQUENCE</scope>
    <source>
        <strain evidence="2">HK4-1</strain>
    </source>
</reference>
<keyword evidence="1" id="KW-0472">Membrane</keyword>
<protein>
    <submittedName>
        <fullName evidence="2">Uncharacterized protein</fullName>
    </submittedName>
</protein>
<dbReference type="RefSeq" id="WP_260044134.1">
    <property type="nucleotide sequence ID" value="NZ_JANZXA010000002.1"/>
</dbReference>
<keyword evidence="1" id="KW-0812">Transmembrane</keyword>
<organism evidence="2 3">
    <name type="scientific">Novosphingobium mangrovi</name>
    <name type="common">ex Huang et al. 2023</name>
    <dbReference type="NCBI Taxonomy" id="2976432"/>
    <lineage>
        <taxon>Bacteria</taxon>
        <taxon>Pseudomonadati</taxon>
        <taxon>Pseudomonadota</taxon>
        <taxon>Alphaproteobacteria</taxon>
        <taxon>Sphingomonadales</taxon>
        <taxon>Sphingomonadaceae</taxon>
        <taxon>Novosphingobium</taxon>
    </lineage>
</organism>
<sequence length="75" mass="8549">MAGFLLAGGIYLTGWLVTAWCFAGIQGPVPVPGRFRRDVRDALFWPIWLVLYAVFWVVELRRQAFEEDFAGADRS</sequence>
<evidence type="ECO:0000313" key="2">
    <source>
        <dbReference type="EMBL" id="MCT2398711.1"/>
    </source>
</evidence>
<feature type="transmembrane region" description="Helical" evidence="1">
    <location>
        <begin position="43"/>
        <end position="60"/>
    </location>
</feature>
<dbReference type="EMBL" id="JANZXA010000002">
    <property type="protein sequence ID" value="MCT2398711.1"/>
    <property type="molecule type" value="Genomic_DNA"/>
</dbReference>